<sequence length="267" mass="30564">MKGRNVKKISPLFDITVRRVGIVARDYNVRFPNGYRDFSHALPGVLALLDEKGCDTALFSLYSIIPRQGYDILPTLPNFANLKMICLEEFRDCRTGRKAGHYVVYYRAPDGWEEYRFTQAFGRVNWQTQSEEVRQFAQEQIPRRMFGNSCIIVCGESNGAKFDKKNSRKVIDPCGVRAAIPTAHIILNPVHDRMSRFEMMLKRRFLSEGGRWVISVWNRGKLDKNGRTRDGANPPWTVFYDGEAVHITKVTNSLGVDIGYLEVATFS</sequence>
<accession>A0A212JK69</accession>
<evidence type="ECO:0000313" key="1">
    <source>
        <dbReference type="EMBL" id="SBV99832.1"/>
    </source>
</evidence>
<dbReference type="EMBL" id="FLUQ01000001">
    <property type="protein sequence ID" value="SBV99832.1"/>
    <property type="molecule type" value="Genomic_DNA"/>
</dbReference>
<organism evidence="1">
    <name type="scientific">uncultured delta proteobacterium</name>
    <dbReference type="NCBI Taxonomy" id="34034"/>
    <lineage>
        <taxon>Bacteria</taxon>
        <taxon>Deltaproteobacteria</taxon>
        <taxon>environmental samples</taxon>
    </lineage>
</organism>
<protein>
    <submittedName>
        <fullName evidence="1">Uncharacterized protein</fullName>
    </submittedName>
</protein>
<gene>
    <name evidence="1" type="ORF">KL86DPRO_11675</name>
</gene>
<dbReference type="AlphaFoldDB" id="A0A212JK69"/>
<proteinExistence type="predicted"/>
<name>A0A212JK69_9DELT</name>
<reference evidence="1" key="1">
    <citation type="submission" date="2016-04" db="EMBL/GenBank/DDBJ databases">
        <authorList>
            <person name="Evans L.H."/>
            <person name="Alamgir A."/>
            <person name="Owens N."/>
            <person name="Weber N.D."/>
            <person name="Virtaneva K."/>
            <person name="Barbian K."/>
            <person name="Babar A."/>
            <person name="Rosenke K."/>
        </authorList>
    </citation>
    <scope>NUCLEOTIDE SEQUENCE</scope>
    <source>
        <strain evidence="1">86</strain>
    </source>
</reference>